<evidence type="ECO:0000256" key="2">
    <source>
        <dbReference type="SAM" id="Phobius"/>
    </source>
</evidence>
<dbReference type="Pfam" id="PF01683">
    <property type="entry name" value="EB"/>
    <property type="match status" value="2"/>
</dbReference>
<keyword evidence="2" id="KW-0472">Membrane</keyword>
<feature type="transmembrane region" description="Helical" evidence="2">
    <location>
        <begin position="360"/>
        <end position="382"/>
    </location>
</feature>
<dbReference type="InterPro" id="IPR006149">
    <property type="entry name" value="EB_dom"/>
</dbReference>
<feature type="compositionally biased region" description="Low complexity" evidence="1">
    <location>
        <begin position="415"/>
        <end position="429"/>
    </location>
</feature>
<keyword evidence="5" id="KW-1185">Reference proteome</keyword>
<feature type="chain" id="PRO_5044665995" evidence="3">
    <location>
        <begin position="21"/>
        <end position="516"/>
    </location>
</feature>
<keyword evidence="3" id="KW-0732">Signal</keyword>
<dbReference type="KEGG" id="cvn:111108749"/>
<dbReference type="AlphaFoldDB" id="A0A8B8BC17"/>
<dbReference type="PANTHER" id="PTHR39069">
    <property type="entry name" value="ECDYSONE-INDUCIBLE GENE E1, ISOFORM A"/>
    <property type="match status" value="1"/>
</dbReference>
<feature type="domain" description="EB" evidence="4">
    <location>
        <begin position="234"/>
        <end position="289"/>
    </location>
</feature>
<dbReference type="OrthoDB" id="6375837at2759"/>
<sequence>MMFAMIYVAVMVCVPPFSTALDINSEVCLQRALEFPGKLNQCNFIGDFAENHFNEDPYGNTCQTKCIVTMQNLRDDWNILLRINLTIIDKSVNTVCSPRWRSQHMKDLYINCPVFDEYAILYGQYCRKRDAYCSKLDQTCICQCLPGYLMVNGHCLTANVELHKPCLSDRQCTGNVPYAVCSKGLCSCQHGYLSKDGTCYQAGNLPQGEVCDYSDQCIGYPKSTICNKAGFCACEPGYISIHQKCVKENVAVGGTCVSNKQCTGTANSGVCENGTCVCEIEYILFDQFCYEGNVPLDDPCNISFQCSRSPYTICLTGRCACIEGYKPNNSSMCILRLPANENEAFLGNQNHKEGSLGSTLGALFGGVLLGVLITTVIGFIIYKRSQQNYKTRQTEEPTVVFADNNAYGNARIQGNADNATRNNKNNQRQIVNVPPYAPSNESPEYGNVSQTSRTKRANEDIYNHLNEKEKPDDDDNYDHACAATGHTRGNFVDSDYSSMRDVDKGYGSSVAKGTGD</sequence>
<evidence type="ECO:0000259" key="4">
    <source>
        <dbReference type="Pfam" id="PF01683"/>
    </source>
</evidence>
<feature type="domain" description="EB" evidence="4">
    <location>
        <begin position="144"/>
        <end position="199"/>
    </location>
</feature>
<proteinExistence type="predicted"/>
<feature type="compositionally biased region" description="Polar residues" evidence="1">
    <location>
        <begin position="439"/>
        <end position="452"/>
    </location>
</feature>
<evidence type="ECO:0000313" key="5">
    <source>
        <dbReference type="Proteomes" id="UP000694844"/>
    </source>
</evidence>
<keyword evidence="2" id="KW-0812">Transmembrane</keyword>
<dbReference type="GeneID" id="111108749"/>
<feature type="region of interest" description="Disordered" evidence="1">
    <location>
        <begin position="411"/>
        <end position="516"/>
    </location>
</feature>
<dbReference type="PANTHER" id="PTHR39069:SF8">
    <property type="entry name" value="FI17111P1"/>
    <property type="match status" value="1"/>
</dbReference>
<dbReference type="Proteomes" id="UP000694844">
    <property type="component" value="Chromosome 8"/>
</dbReference>
<dbReference type="RefSeq" id="XP_022300516.1">
    <property type="nucleotide sequence ID" value="XM_022444808.1"/>
</dbReference>
<keyword evidence="2" id="KW-1133">Transmembrane helix</keyword>
<gene>
    <name evidence="6 7" type="primary">LOC111108749</name>
</gene>
<evidence type="ECO:0000313" key="7">
    <source>
        <dbReference type="RefSeq" id="XP_022300516.1"/>
    </source>
</evidence>
<evidence type="ECO:0000256" key="3">
    <source>
        <dbReference type="SAM" id="SignalP"/>
    </source>
</evidence>
<reference evidence="6 7" key="1">
    <citation type="submission" date="2025-04" db="UniProtKB">
        <authorList>
            <consortium name="RefSeq"/>
        </authorList>
    </citation>
    <scope>IDENTIFICATION</scope>
    <source>
        <tissue evidence="6 7">Whole sample</tissue>
    </source>
</reference>
<protein>
    <submittedName>
        <fullName evidence="6 7">Uncharacterized protein LOC111108749 isoform X1</fullName>
    </submittedName>
</protein>
<evidence type="ECO:0000313" key="6">
    <source>
        <dbReference type="RefSeq" id="XP_022300515.1"/>
    </source>
</evidence>
<accession>A0A8B8BC17</accession>
<feature type="signal peptide" evidence="3">
    <location>
        <begin position="1"/>
        <end position="20"/>
    </location>
</feature>
<organism evidence="5 7">
    <name type="scientific">Crassostrea virginica</name>
    <name type="common">Eastern oyster</name>
    <dbReference type="NCBI Taxonomy" id="6565"/>
    <lineage>
        <taxon>Eukaryota</taxon>
        <taxon>Metazoa</taxon>
        <taxon>Spiralia</taxon>
        <taxon>Lophotrochozoa</taxon>
        <taxon>Mollusca</taxon>
        <taxon>Bivalvia</taxon>
        <taxon>Autobranchia</taxon>
        <taxon>Pteriomorphia</taxon>
        <taxon>Ostreida</taxon>
        <taxon>Ostreoidea</taxon>
        <taxon>Ostreidae</taxon>
        <taxon>Crassostrea</taxon>
    </lineage>
</organism>
<feature type="compositionally biased region" description="Basic and acidic residues" evidence="1">
    <location>
        <begin position="456"/>
        <end position="471"/>
    </location>
</feature>
<evidence type="ECO:0000256" key="1">
    <source>
        <dbReference type="SAM" id="MobiDB-lite"/>
    </source>
</evidence>
<dbReference type="RefSeq" id="XP_022300515.1">
    <property type="nucleotide sequence ID" value="XM_022444807.1"/>
</dbReference>
<name>A0A8B8BC17_CRAVI</name>